<reference evidence="6" key="1">
    <citation type="journal article" date="2019" name="Int. J. Syst. Evol. Microbiol.">
        <title>The Global Catalogue of Microorganisms (GCM) 10K type strain sequencing project: providing services to taxonomists for standard genome sequencing and annotation.</title>
        <authorList>
            <consortium name="The Broad Institute Genomics Platform"/>
            <consortium name="The Broad Institute Genome Sequencing Center for Infectious Disease"/>
            <person name="Wu L."/>
            <person name="Ma J."/>
        </authorList>
    </citation>
    <scope>NUCLEOTIDE SEQUENCE [LARGE SCALE GENOMIC DNA]</scope>
    <source>
        <strain evidence="6">CGMCC 1.10759</strain>
    </source>
</reference>
<dbReference type="PANTHER" id="PTHR43284">
    <property type="entry name" value="ASPARAGINE SYNTHETASE (GLUTAMINE-HYDROLYZING)"/>
    <property type="match status" value="1"/>
</dbReference>
<proteinExistence type="predicted"/>
<dbReference type="SUPFAM" id="SSF52402">
    <property type="entry name" value="Adenine nucleotide alpha hydrolases-like"/>
    <property type="match status" value="1"/>
</dbReference>
<dbReference type="InterPro" id="IPR051786">
    <property type="entry name" value="ASN_synthetase/amidase"/>
</dbReference>
<name>A0ABV8SPH3_9GAMM</name>
<dbReference type="RefSeq" id="WP_380596436.1">
    <property type="nucleotide sequence ID" value="NZ_JBHSDU010000003.1"/>
</dbReference>
<dbReference type="InterPro" id="IPR014729">
    <property type="entry name" value="Rossmann-like_a/b/a_fold"/>
</dbReference>
<dbReference type="EMBL" id="JBHSDU010000003">
    <property type="protein sequence ID" value="MFC4309382.1"/>
    <property type="molecule type" value="Genomic_DNA"/>
</dbReference>
<evidence type="ECO:0000313" key="5">
    <source>
        <dbReference type="EMBL" id="MFC4309382.1"/>
    </source>
</evidence>
<sequence length="618" mass="69852">MFRYLALAWNVDATEQCAAARILIDRLSARFKSWGRVEQKKGLWVLHPNFRQGSLEVLPLPDERGVLIGALFERRTDLTDDSAAPRFRPTIQQSEQIVASRGRWLMEHTWGNYVALLRDPVSNRAWVSKDPTGSLPCFSTTFQGVHVIFGNIADLVDTQLFKFTINERYLQDRVLHGGILDQPALNEVRTVYRGECVELDQRTAQPRAFHWHPLRFVDPSETIEDPTFAARAIRSTVRSCTRTLCSDHESVLHRLSGGLDSSIIAACLADVPARPRLACYTYFTPGGRSDERPWARLAAGKYQLPHQEHSAIADQIPLPNVMNLPPLVEPTATMGYLLRNTLEQQIAREHQATAVFCGDGGDSGFCGDTFAYAVSEYLQRHGLRPRALRLASRVAALTEESTWTVMMKSLRRWRRGAGMEHQRKTLLSVSTLVDEALRASYADAASFPHPWLDHLQSVPWSLVRRLGALLATPEFYNVTPGIDAPEVLAPLYSQPAMELFLRIPVDVHFQGGHERGLARQAFAQDVPAEIIRRNWKDRAPGFIDRLVERHRSFLRELLLDGVLVEARLLNRKAVEEALSERVSKSPVYPGELLRHLDVEVWARTWRACASDARRRATA</sequence>
<comment type="pathway">
    <text evidence="1">Amino-acid biosynthesis; L-asparagine biosynthesis; L-asparagine from L-aspartate (L-Gln route): step 1/1.</text>
</comment>
<protein>
    <recommendedName>
        <fullName evidence="2">asparagine synthase (glutamine-hydrolyzing)</fullName>
        <ecNumber evidence="2">6.3.5.4</ecNumber>
    </recommendedName>
</protein>
<comment type="caution">
    <text evidence="5">The sequence shown here is derived from an EMBL/GenBank/DDBJ whole genome shotgun (WGS) entry which is preliminary data.</text>
</comment>
<gene>
    <name evidence="5" type="ORF">ACFPN2_09845</name>
</gene>
<evidence type="ECO:0000256" key="3">
    <source>
        <dbReference type="ARBA" id="ARBA00048741"/>
    </source>
</evidence>
<evidence type="ECO:0000259" key="4">
    <source>
        <dbReference type="Pfam" id="PF00733"/>
    </source>
</evidence>
<accession>A0ABV8SPH3</accession>
<evidence type="ECO:0000313" key="6">
    <source>
        <dbReference type="Proteomes" id="UP001595904"/>
    </source>
</evidence>
<evidence type="ECO:0000256" key="2">
    <source>
        <dbReference type="ARBA" id="ARBA00012737"/>
    </source>
</evidence>
<dbReference type="PANTHER" id="PTHR43284:SF1">
    <property type="entry name" value="ASPARAGINE SYNTHETASE"/>
    <property type="match status" value="1"/>
</dbReference>
<comment type="catalytic activity">
    <reaction evidence="3">
        <text>L-aspartate + L-glutamine + ATP + H2O = L-asparagine + L-glutamate + AMP + diphosphate + H(+)</text>
        <dbReference type="Rhea" id="RHEA:12228"/>
        <dbReference type="ChEBI" id="CHEBI:15377"/>
        <dbReference type="ChEBI" id="CHEBI:15378"/>
        <dbReference type="ChEBI" id="CHEBI:29985"/>
        <dbReference type="ChEBI" id="CHEBI:29991"/>
        <dbReference type="ChEBI" id="CHEBI:30616"/>
        <dbReference type="ChEBI" id="CHEBI:33019"/>
        <dbReference type="ChEBI" id="CHEBI:58048"/>
        <dbReference type="ChEBI" id="CHEBI:58359"/>
        <dbReference type="ChEBI" id="CHEBI:456215"/>
        <dbReference type="EC" id="6.3.5.4"/>
    </reaction>
</comment>
<dbReference type="InterPro" id="IPR001962">
    <property type="entry name" value="Asn_synthase"/>
</dbReference>
<organism evidence="5 6">
    <name type="scientific">Steroidobacter flavus</name>
    <dbReference type="NCBI Taxonomy" id="1842136"/>
    <lineage>
        <taxon>Bacteria</taxon>
        <taxon>Pseudomonadati</taxon>
        <taxon>Pseudomonadota</taxon>
        <taxon>Gammaproteobacteria</taxon>
        <taxon>Steroidobacterales</taxon>
        <taxon>Steroidobacteraceae</taxon>
        <taxon>Steroidobacter</taxon>
    </lineage>
</organism>
<dbReference type="Pfam" id="PF00733">
    <property type="entry name" value="Asn_synthase"/>
    <property type="match status" value="1"/>
</dbReference>
<feature type="domain" description="Asparagine synthetase" evidence="4">
    <location>
        <begin position="233"/>
        <end position="602"/>
    </location>
</feature>
<keyword evidence="6" id="KW-1185">Reference proteome</keyword>
<evidence type="ECO:0000256" key="1">
    <source>
        <dbReference type="ARBA" id="ARBA00005187"/>
    </source>
</evidence>
<dbReference type="EC" id="6.3.5.4" evidence="2"/>
<dbReference type="Gene3D" id="3.40.50.620">
    <property type="entry name" value="HUPs"/>
    <property type="match status" value="1"/>
</dbReference>
<dbReference type="Proteomes" id="UP001595904">
    <property type="component" value="Unassembled WGS sequence"/>
</dbReference>